<gene>
    <name evidence="1" type="ORF">TrVE_jg14403</name>
</gene>
<dbReference type="Proteomes" id="UP001165160">
    <property type="component" value="Unassembled WGS sequence"/>
</dbReference>
<proteinExistence type="predicted"/>
<accession>A0A9W7BJH0</accession>
<evidence type="ECO:0000313" key="1">
    <source>
        <dbReference type="EMBL" id="GMH91829.1"/>
    </source>
</evidence>
<sequence length="181" mass="19748">MFAKKLCPRAFPSRSLLSTLDGASSAAIPDALQVGTKLPDLTISYTASSNANFYLLTGGNELATGSSHNRDYTSSKNWITNHPIGPTLIDPQILTSALHTNILAWSPGCTVLKHSYEVKGKPVVVGEEITFTAQIVETIEEEHRGHDGWTVEVEGRGGREVGEECVIIGRWTVWMASWTHQ</sequence>
<dbReference type="Gene3D" id="3.10.129.10">
    <property type="entry name" value="Hotdog Thioesterase"/>
    <property type="match status" value="1"/>
</dbReference>
<dbReference type="InterPro" id="IPR029069">
    <property type="entry name" value="HotDog_dom_sf"/>
</dbReference>
<dbReference type="SUPFAM" id="SSF54637">
    <property type="entry name" value="Thioesterase/thiol ester dehydrase-isomerase"/>
    <property type="match status" value="1"/>
</dbReference>
<protein>
    <submittedName>
        <fullName evidence="1">Uncharacterized protein</fullName>
    </submittedName>
</protein>
<organism evidence="1 2">
    <name type="scientific">Triparma verrucosa</name>
    <dbReference type="NCBI Taxonomy" id="1606542"/>
    <lineage>
        <taxon>Eukaryota</taxon>
        <taxon>Sar</taxon>
        <taxon>Stramenopiles</taxon>
        <taxon>Ochrophyta</taxon>
        <taxon>Bolidophyceae</taxon>
        <taxon>Parmales</taxon>
        <taxon>Triparmaceae</taxon>
        <taxon>Triparma</taxon>
    </lineage>
</organism>
<reference evidence="2" key="1">
    <citation type="journal article" date="2023" name="Commun. Biol.">
        <title>Genome analysis of Parmales, the sister group of diatoms, reveals the evolutionary specialization of diatoms from phago-mixotrophs to photoautotrophs.</title>
        <authorList>
            <person name="Ban H."/>
            <person name="Sato S."/>
            <person name="Yoshikawa S."/>
            <person name="Yamada K."/>
            <person name="Nakamura Y."/>
            <person name="Ichinomiya M."/>
            <person name="Sato N."/>
            <person name="Blanc-Mathieu R."/>
            <person name="Endo H."/>
            <person name="Kuwata A."/>
            <person name="Ogata H."/>
        </authorList>
    </citation>
    <scope>NUCLEOTIDE SEQUENCE [LARGE SCALE GENOMIC DNA]</scope>
    <source>
        <strain evidence="2">NIES 3699</strain>
    </source>
</reference>
<comment type="caution">
    <text evidence="1">The sequence shown here is derived from an EMBL/GenBank/DDBJ whole genome shotgun (WGS) entry which is preliminary data.</text>
</comment>
<name>A0A9W7BJH0_9STRA</name>
<evidence type="ECO:0000313" key="2">
    <source>
        <dbReference type="Proteomes" id="UP001165160"/>
    </source>
</evidence>
<keyword evidence="2" id="KW-1185">Reference proteome</keyword>
<dbReference type="EMBL" id="BRXX01000120">
    <property type="protein sequence ID" value="GMH91829.1"/>
    <property type="molecule type" value="Genomic_DNA"/>
</dbReference>
<dbReference type="AlphaFoldDB" id="A0A9W7BJH0"/>